<dbReference type="InterPro" id="IPR015422">
    <property type="entry name" value="PyrdxlP-dep_Trfase_small"/>
</dbReference>
<evidence type="ECO:0000256" key="1">
    <source>
        <dbReference type="ARBA" id="ARBA00001933"/>
    </source>
</evidence>
<keyword evidence="5 9" id="KW-0949">S-adenosyl-L-methionine</keyword>
<keyword evidence="9" id="KW-0963">Cytoplasm</keyword>
<feature type="binding site" evidence="9">
    <location>
        <begin position="105"/>
        <end position="106"/>
    </location>
    <ligand>
        <name>pyridoxal 5'-phosphate</name>
        <dbReference type="ChEBI" id="CHEBI:597326"/>
    </ligand>
</feature>
<dbReference type="PROSITE" id="PS00600">
    <property type="entry name" value="AA_TRANSFER_CLASS_3"/>
    <property type="match status" value="1"/>
</dbReference>
<dbReference type="SUPFAM" id="SSF53383">
    <property type="entry name" value="PLP-dependent transferases"/>
    <property type="match status" value="1"/>
</dbReference>
<evidence type="ECO:0000313" key="10">
    <source>
        <dbReference type="EMBL" id="MDZ5762644.1"/>
    </source>
</evidence>
<comment type="function">
    <text evidence="9">Catalyzes the transfer of the alpha-amino group from S-adenosyl-L-methionine (SAM) to 7-keto-8-aminopelargonic acid (KAPA) to form 7,8-diaminopelargonic acid (DAPA). It is the only aminotransferase known to utilize SAM as an amino donor.</text>
</comment>
<evidence type="ECO:0000256" key="5">
    <source>
        <dbReference type="ARBA" id="ARBA00022691"/>
    </source>
</evidence>
<dbReference type="EC" id="2.6.1.62" evidence="9"/>
<dbReference type="RefSeq" id="WP_322498097.1">
    <property type="nucleotide sequence ID" value="NZ_JARGYT010000080.1"/>
</dbReference>
<dbReference type="Proteomes" id="UP001293791">
    <property type="component" value="Unassembled WGS sequence"/>
</dbReference>
<feature type="binding site" evidence="9">
    <location>
        <position position="241"/>
    </location>
    <ligand>
        <name>pyridoxal 5'-phosphate</name>
        <dbReference type="ChEBI" id="CHEBI:597326"/>
    </ligand>
</feature>
<dbReference type="InterPro" id="IPR015421">
    <property type="entry name" value="PyrdxlP-dep_Trfase_major"/>
</dbReference>
<dbReference type="PANTHER" id="PTHR42684">
    <property type="entry name" value="ADENOSYLMETHIONINE-8-AMINO-7-OXONONANOATE AMINOTRANSFERASE"/>
    <property type="match status" value="1"/>
</dbReference>
<comment type="subcellular location">
    <subcellularLocation>
        <location evidence="9">Cytoplasm</location>
    </subcellularLocation>
</comment>
<evidence type="ECO:0000256" key="8">
    <source>
        <dbReference type="ARBA" id="ARBA00048449"/>
    </source>
</evidence>
<keyword evidence="11" id="KW-1185">Reference proteome</keyword>
<dbReference type="NCBIfam" id="NF004624">
    <property type="entry name" value="PRK05964.1"/>
    <property type="match status" value="1"/>
</dbReference>
<comment type="caution">
    <text evidence="10">The sequence shown here is derived from an EMBL/GenBank/DDBJ whole genome shotgun (WGS) entry which is preliminary data.</text>
</comment>
<comment type="pathway">
    <text evidence="2 9">Cofactor biosynthesis; biotin biosynthesis; 7,8-diaminononanoate from 8-amino-7-oxononanoate (SAM route): step 1/1.</text>
</comment>
<protein>
    <recommendedName>
        <fullName evidence="9">Adenosylmethionine-8-amino-7-oxononanoate aminotransferase</fullName>
        <ecNumber evidence="9">2.6.1.62</ecNumber>
    </recommendedName>
    <alternativeName>
        <fullName evidence="9">7,8-diamino-pelargonic acid aminotransferase</fullName>
        <shortName evidence="9">DAPA AT</shortName>
        <shortName evidence="9">DAPA aminotransferase</shortName>
    </alternativeName>
    <alternativeName>
        <fullName evidence="9">7,8-diaminononanoate synthase</fullName>
        <shortName evidence="9">DANS</shortName>
    </alternativeName>
    <alternativeName>
        <fullName evidence="9">Diaminopelargonic acid synthase</fullName>
    </alternativeName>
</protein>
<gene>
    <name evidence="9" type="primary">bioA</name>
    <name evidence="10" type="ORF">Cyrtocomes_01035</name>
</gene>
<feature type="binding site" evidence="9">
    <location>
        <begin position="305"/>
        <end position="306"/>
    </location>
    <ligand>
        <name>pyridoxal 5'-phosphate</name>
        <dbReference type="ChEBI" id="CHEBI:597326"/>
    </ligand>
</feature>
<reference evidence="10 11" key="1">
    <citation type="submission" date="2023-02" db="EMBL/GenBank/DDBJ databases">
        <title>Host association and intracellularity evolved multiple times independently in the Rickettsiales.</title>
        <authorList>
            <person name="Castelli M."/>
            <person name="Nardi T."/>
            <person name="Gammuto L."/>
            <person name="Bellinzona G."/>
            <person name="Sabaneyeva E."/>
            <person name="Potekhin A."/>
            <person name="Serra V."/>
            <person name="Petroni G."/>
            <person name="Sassera D."/>
        </authorList>
    </citation>
    <scope>NUCLEOTIDE SEQUENCE [LARGE SCALE GENOMIC DNA]</scope>
    <source>
        <strain evidence="10 11">BOD18</strain>
    </source>
</reference>
<dbReference type="GO" id="GO:0008483">
    <property type="term" value="F:transaminase activity"/>
    <property type="evidence" value="ECO:0007669"/>
    <property type="project" value="UniProtKB-KW"/>
</dbReference>
<dbReference type="InterPro" id="IPR015424">
    <property type="entry name" value="PyrdxlP-dep_Trfase"/>
</dbReference>
<dbReference type="InterPro" id="IPR005815">
    <property type="entry name" value="BioA"/>
</dbReference>
<keyword evidence="7 9" id="KW-0663">Pyridoxal phosphate</keyword>
<comment type="catalytic activity">
    <reaction evidence="8 9">
        <text>(8S)-8-amino-7-oxononanoate + S-adenosyl-L-methionine = S-adenosyl-4-methylsulfanyl-2-oxobutanoate + (7R,8S)-7,8-diammoniononanoate</text>
        <dbReference type="Rhea" id="RHEA:16861"/>
        <dbReference type="ChEBI" id="CHEBI:16490"/>
        <dbReference type="ChEBI" id="CHEBI:59789"/>
        <dbReference type="ChEBI" id="CHEBI:149468"/>
        <dbReference type="ChEBI" id="CHEBI:149469"/>
        <dbReference type="EC" id="2.6.1.62"/>
    </reaction>
</comment>
<keyword evidence="4 9" id="KW-0808">Transferase</keyword>
<dbReference type="Gene3D" id="3.90.1150.10">
    <property type="entry name" value="Aspartate Aminotransferase, domain 1"/>
    <property type="match status" value="1"/>
</dbReference>
<feature type="site" description="Participates in the substrate recognition with KAPA and in a stacking interaction with the adenine ring of SAM" evidence="9">
    <location>
        <position position="10"/>
    </location>
</feature>
<comment type="cofactor">
    <cofactor evidence="1 9">
        <name>pyridoxal 5'-phosphate</name>
        <dbReference type="ChEBI" id="CHEBI:597326"/>
    </cofactor>
</comment>
<dbReference type="InterPro" id="IPR049704">
    <property type="entry name" value="Aminotrans_3_PPA_site"/>
</dbReference>
<dbReference type="PANTHER" id="PTHR42684:SF3">
    <property type="entry name" value="ADENOSYLMETHIONINE-8-AMINO-7-OXONONANOATE AMINOTRANSFERASE"/>
    <property type="match status" value="1"/>
</dbReference>
<feature type="binding site" evidence="9">
    <location>
        <position position="388"/>
    </location>
    <ligand>
        <name>substrate</name>
    </ligand>
</feature>
<keyword evidence="3 9" id="KW-0032">Aminotransferase</keyword>
<dbReference type="Pfam" id="PF00202">
    <property type="entry name" value="Aminotran_3"/>
    <property type="match status" value="1"/>
</dbReference>
<evidence type="ECO:0000256" key="4">
    <source>
        <dbReference type="ARBA" id="ARBA00022679"/>
    </source>
</evidence>
<evidence type="ECO:0000256" key="9">
    <source>
        <dbReference type="HAMAP-Rule" id="MF_00834"/>
    </source>
</evidence>
<dbReference type="Gene3D" id="3.40.640.10">
    <property type="entry name" value="Type I PLP-dependent aspartate aminotransferase-like (Major domain)"/>
    <property type="match status" value="1"/>
</dbReference>
<accession>A0ABU5L949</accession>
<dbReference type="EMBL" id="JARGYT010000080">
    <property type="protein sequence ID" value="MDZ5762644.1"/>
    <property type="molecule type" value="Genomic_DNA"/>
</dbReference>
<feature type="binding site" evidence="9">
    <location>
        <position position="270"/>
    </location>
    <ligand>
        <name>substrate</name>
    </ligand>
</feature>
<evidence type="ECO:0000256" key="7">
    <source>
        <dbReference type="ARBA" id="ARBA00022898"/>
    </source>
</evidence>
<proteinExistence type="inferred from homology"/>
<dbReference type="InterPro" id="IPR005814">
    <property type="entry name" value="Aminotrans_3"/>
</dbReference>
<dbReference type="CDD" id="cd00610">
    <property type="entry name" value="OAT_like"/>
    <property type="match status" value="1"/>
</dbReference>
<name>A0ABU5L949_9RICK</name>
<comment type="similarity">
    <text evidence="9">Belongs to the class-III pyridoxal-phosphate-dependent aminotransferase family. BioA subfamily.</text>
</comment>
<feature type="modified residue" description="N6-(pyridoxal phosphate)lysine" evidence="9">
    <location>
        <position position="270"/>
    </location>
</feature>
<evidence type="ECO:0000256" key="2">
    <source>
        <dbReference type="ARBA" id="ARBA00005063"/>
    </source>
</evidence>
<keyword evidence="6 9" id="KW-0093">Biotin biosynthesis</keyword>
<dbReference type="NCBIfam" id="TIGR00508">
    <property type="entry name" value="bioA"/>
    <property type="match status" value="1"/>
</dbReference>
<feature type="binding site" evidence="9">
    <location>
        <position position="138"/>
    </location>
    <ligand>
        <name>substrate</name>
    </ligand>
</feature>
<feature type="binding site" evidence="9">
    <location>
        <position position="304"/>
    </location>
    <ligand>
        <name>substrate</name>
    </ligand>
</feature>
<organism evidence="10 11">
    <name type="scientific">Candidatus Cyrtobacter comes</name>
    <dbReference type="NCBI Taxonomy" id="675776"/>
    <lineage>
        <taxon>Bacteria</taxon>
        <taxon>Pseudomonadati</taxon>
        <taxon>Pseudomonadota</taxon>
        <taxon>Alphaproteobacteria</taxon>
        <taxon>Rickettsiales</taxon>
        <taxon>Candidatus Midichloriaceae</taxon>
        <taxon>Candidatus Cyrtobacter</taxon>
    </lineage>
</organism>
<evidence type="ECO:0000313" key="11">
    <source>
        <dbReference type="Proteomes" id="UP001293791"/>
    </source>
</evidence>
<evidence type="ECO:0000256" key="3">
    <source>
        <dbReference type="ARBA" id="ARBA00022576"/>
    </source>
</evidence>
<feature type="binding site" evidence="9">
    <location>
        <position position="45"/>
    </location>
    <ligand>
        <name>substrate</name>
    </ligand>
</feature>
<evidence type="ECO:0000256" key="6">
    <source>
        <dbReference type="ARBA" id="ARBA00022756"/>
    </source>
</evidence>
<dbReference type="HAMAP" id="MF_00834">
    <property type="entry name" value="BioA"/>
    <property type="match status" value="1"/>
</dbReference>
<sequence>MNKNLIWHPFTQQKNSVPELKIIRGDGAYLFDADGNKYIDLISSWWVNLHGHAHPEIARAIYNQALKLEHVIFAGFTHEPAIRLCEELSSLIPDRLTKFFFSDNGSTSVEVALKMAYQFWYNQGDREKTLFLSFDGSYHGDTLGAMSVSNSGFHDHFKKLQFQSIKIKFPHTWIGDTEIEEKEEVVLRELVEVLDEYSNKISALILEPLVQGAGGMRMCRVSFLNRVLSAIKERGIFIIFDEVMTGFYRTGTLFALDQILIKPDFLCISKGITGGFLPLALTITTDIIYNAFLGDDFFRAFAHGHSYTANPIACAAAIKSIEILKNSICNIININSAHLQGLDILKQSERISGLRVCGTIAAFEVHLLHANLNAELKKRFLSKGMLLRPLGNTVYLLPPYCITQEEILNSYRDILEVVNGIQNE</sequence>
<comment type="subunit">
    <text evidence="9">Homodimer.</text>
</comment>